<evidence type="ECO:0000313" key="2">
    <source>
        <dbReference type="EMBL" id="QDV57086.1"/>
    </source>
</evidence>
<organism evidence="2 3">
    <name type="scientific">Rosistilla oblonga</name>
    <dbReference type="NCBI Taxonomy" id="2527990"/>
    <lineage>
        <taxon>Bacteria</taxon>
        <taxon>Pseudomonadati</taxon>
        <taxon>Planctomycetota</taxon>
        <taxon>Planctomycetia</taxon>
        <taxon>Pirellulales</taxon>
        <taxon>Pirellulaceae</taxon>
        <taxon>Rosistilla</taxon>
    </lineage>
</organism>
<reference evidence="2 3" key="1">
    <citation type="submission" date="2019-02" db="EMBL/GenBank/DDBJ databases">
        <title>Deep-cultivation of Planctomycetes and their phenomic and genomic characterization uncovers novel biology.</title>
        <authorList>
            <person name="Wiegand S."/>
            <person name="Jogler M."/>
            <person name="Boedeker C."/>
            <person name="Pinto D."/>
            <person name="Vollmers J."/>
            <person name="Rivas-Marin E."/>
            <person name="Kohn T."/>
            <person name="Peeters S.H."/>
            <person name="Heuer A."/>
            <person name="Rast P."/>
            <person name="Oberbeckmann S."/>
            <person name="Bunk B."/>
            <person name="Jeske O."/>
            <person name="Meyerdierks A."/>
            <person name="Storesund J.E."/>
            <person name="Kallscheuer N."/>
            <person name="Luecker S."/>
            <person name="Lage O.M."/>
            <person name="Pohl T."/>
            <person name="Merkel B.J."/>
            <person name="Hornburger P."/>
            <person name="Mueller R.-W."/>
            <person name="Bruemmer F."/>
            <person name="Labrenz M."/>
            <person name="Spormann A.M."/>
            <person name="Op den Camp H."/>
            <person name="Overmann J."/>
            <person name="Amann R."/>
            <person name="Jetten M.S.M."/>
            <person name="Mascher T."/>
            <person name="Medema M.H."/>
            <person name="Devos D.P."/>
            <person name="Kaster A.-K."/>
            <person name="Ovreas L."/>
            <person name="Rohde M."/>
            <person name="Galperin M.Y."/>
            <person name="Jogler C."/>
        </authorList>
    </citation>
    <scope>NUCLEOTIDE SEQUENCE [LARGE SCALE GENOMIC DNA]</scope>
    <source>
        <strain evidence="2 3">Mal33</strain>
    </source>
</reference>
<dbReference type="Proteomes" id="UP000316770">
    <property type="component" value="Chromosome"/>
</dbReference>
<protein>
    <recommendedName>
        <fullName evidence="4">RedB protein</fullName>
    </recommendedName>
</protein>
<evidence type="ECO:0000313" key="3">
    <source>
        <dbReference type="Proteomes" id="UP000316770"/>
    </source>
</evidence>
<keyword evidence="1" id="KW-0472">Membrane</keyword>
<evidence type="ECO:0000256" key="1">
    <source>
        <dbReference type="SAM" id="Phobius"/>
    </source>
</evidence>
<keyword evidence="1" id="KW-0812">Transmembrane</keyword>
<proteinExistence type="predicted"/>
<dbReference type="RefSeq" id="WP_145286207.1">
    <property type="nucleotide sequence ID" value="NZ_CP036318.1"/>
</dbReference>
<feature type="transmembrane region" description="Helical" evidence="1">
    <location>
        <begin position="26"/>
        <end position="46"/>
    </location>
</feature>
<accession>A0A518IVH0</accession>
<keyword evidence="1" id="KW-1133">Transmembrane helix</keyword>
<dbReference type="EMBL" id="CP036318">
    <property type="protein sequence ID" value="QDV57086.1"/>
    <property type="molecule type" value="Genomic_DNA"/>
</dbReference>
<keyword evidence="3" id="KW-1185">Reference proteome</keyword>
<gene>
    <name evidence="2" type="ORF">Mal33_30870</name>
</gene>
<dbReference type="AlphaFoldDB" id="A0A518IVH0"/>
<evidence type="ECO:0008006" key="4">
    <source>
        <dbReference type="Google" id="ProtNLM"/>
    </source>
</evidence>
<sequence>MTKSALDSHLAADRSVVNSAPRIRRIWIVASLAWLLCVGVYCYWMTEYGLRVNDNNLQRNVATWPSDTSLPRDAQAPTLVLFLHPMCSCSEATVEELNRIVAAASNHHNSAAPKTLIVASMPADKISQWSDSRLIRQAAQLPNSTLLPDLDGIECDRFGVNTSGTVMLFDTSGHRLFCGGVTIARGQAGESLGGDSLTKLLSNVDLASNAPDGRTPRLASPAFGCKLLSPNGPQIVASSALLAKEISE</sequence>
<name>A0A518IVH0_9BACT</name>